<evidence type="ECO:0000256" key="2">
    <source>
        <dbReference type="SAM" id="Phobius"/>
    </source>
</evidence>
<keyword evidence="2" id="KW-1133">Transmembrane helix</keyword>
<comment type="caution">
    <text evidence="3">The sequence shown here is derived from an EMBL/GenBank/DDBJ whole genome shotgun (WGS) entry which is preliminary data.</text>
</comment>
<keyword evidence="2" id="KW-0812">Transmembrane</keyword>
<reference evidence="3" key="1">
    <citation type="submission" date="2016-01" db="EMBL/GenBank/DDBJ databases">
        <authorList>
            <person name="Peeters C."/>
        </authorList>
    </citation>
    <scope>NUCLEOTIDE SEQUENCE [LARGE SCALE GENOMIC DNA]</scope>
    <source>
        <strain evidence="3">LMG 29317</strain>
    </source>
</reference>
<evidence type="ECO:0000313" key="4">
    <source>
        <dbReference type="Proteomes" id="UP000055019"/>
    </source>
</evidence>
<feature type="region of interest" description="Disordered" evidence="1">
    <location>
        <begin position="118"/>
        <end position="160"/>
    </location>
</feature>
<name>A0A158L3F0_9BURK</name>
<dbReference type="Gene3D" id="1.25.40.10">
    <property type="entry name" value="Tetratricopeptide repeat domain"/>
    <property type="match status" value="1"/>
</dbReference>
<evidence type="ECO:0000313" key="3">
    <source>
        <dbReference type="EMBL" id="SAL87380.1"/>
    </source>
</evidence>
<sequence length="262" mass="27748">MAMYKCPTLGDCERANTCEIFERSPGEDLHCPDCKTLLELQMPNARGGKKVKPPVIAAIVGAAVLVIGSGTAFYVSHAHKSAEAEPAVRAAQAASEPAAPVAMAAAPVSAPATQSVATASDATVTSTGIAPTPEDIAADRKAGEKQLTSGDAPGAETASNRAAAKEMIKVAIADMAQGKLDSAEKELNEAKARDPKQSLVYYNLAVLRLKQDRTDDALKSFEASFLNGFQYFDAMAKDPDLDVIRKDPRFQSLLKKYHPETV</sequence>
<organism evidence="3 4">
    <name type="scientific">Caballeronia arvi</name>
    <dbReference type="NCBI Taxonomy" id="1777135"/>
    <lineage>
        <taxon>Bacteria</taxon>
        <taxon>Pseudomonadati</taxon>
        <taxon>Pseudomonadota</taxon>
        <taxon>Betaproteobacteria</taxon>
        <taxon>Burkholderiales</taxon>
        <taxon>Burkholderiaceae</taxon>
        <taxon>Caballeronia</taxon>
    </lineage>
</organism>
<dbReference type="RefSeq" id="WP_061152186.1">
    <property type="nucleotide sequence ID" value="NZ_FCOM02000090.1"/>
</dbReference>
<dbReference type="InterPro" id="IPR011990">
    <property type="entry name" value="TPR-like_helical_dom_sf"/>
</dbReference>
<keyword evidence="2" id="KW-0472">Membrane</keyword>
<feature type="compositionally biased region" description="Low complexity" evidence="1">
    <location>
        <begin position="118"/>
        <end position="127"/>
    </location>
</feature>
<dbReference type="EMBL" id="FCOM02000090">
    <property type="protein sequence ID" value="SAL87380.1"/>
    <property type="molecule type" value="Genomic_DNA"/>
</dbReference>
<dbReference type="NCBIfam" id="NF047558">
    <property type="entry name" value="TPR_END_plus"/>
    <property type="match status" value="1"/>
</dbReference>
<evidence type="ECO:0000256" key="1">
    <source>
        <dbReference type="SAM" id="MobiDB-lite"/>
    </source>
</evidence>
<dbReference type="OrthoDB" id="207300at2"/>
<dbReference type="Proteomes" id="UP000055019">
    <property type="component" value="Unassembled WGS sequence"/>
</dbReference>
<feature type="transmembrane region" description="Helical" evidence="2">
    <location>
        <begin position="55"/>
        <end position="75"/>
    </location>
</feature>
<keyword evidence="4" id="KW-1185">Reference proteome</keyword>
<gene>
    <name evidence="3" type="ORF">AWB74_08090</name>
</gene>
<dbReference type="AlphaFoldDB" id="A0A158L3F0"/>
<proteinExistence type="predicted"/>
<dbReference type="SUPFAM" id="SSF48452">
    <property type="entry name" value="TPR-like"/>
    <property type="match status" value="1"/>
</dbReference>
<protein>
    <submittedName>
        <fullName evidence="3">Uncharacterized protein</fullName>
    </submittedName>
</protein>
<accession>A0A158L3F0</accession>